<dbReference type="EMBL" id="KN832873">
    <property type="protein sequence ID" value="KIN04186.1"/>
    <property type="molecule type" value="Genomic_DNA"/>
</dbReference>
<dbReference type="PROSITE" id="PS00059">
    <property type="entry name" value="ADH_ZINC"/>
    <property type="match status" value="1"/>
</dbReference>
<dbReference type="GO" id="GO:0006062">
    <property type="term" value="P:sorbitol catabolic process"/>
    <property type="evidence" value="ECO:0007669"/>
    <property type="project" value="TreeGrafter"/>
</dbReference>
<evidence type="ECO:0000256" key="3">
    <source>
        <dbReference type="ARBA" id="ARBA00008072"/>
    </source>
</evidence>
<sequence length="375" mass="40205">MGETADGVQASVLHGVKDLKLENRSLGPPGPSEVQVAVQATGLCGSDLHYFNHYRNGDIIVREPLTLGHESSGVITAVGSGVTSINVGDRVALEVGLPCLECEFCTSGRYNICKTLRFRSSAKSFPHFQGTLQKRINHPAAYCHKLPDSVSQDLGALLEPLGVAIHGLRRAALKPGCTALVFGAGAVGLLCAAVCKISGVKEVIIADIQEDRLNFAVENKFADAKVLVPMKRFEAIEEKLKFAKEVAELVKKASSAGEVDTVFECTGVESCLQASIYATKPGGRIMLIGMGNPIQTLPISAAALREVDLVGVFRYANTYDEAIKIVSSDDPLLPDLSKLITHRYHGFENIPDAFAMAGRVKDDEGKLVLKVFVET</sequence>
<evidence type="ECO:0000256" key="4">
    <source>
        <dbReference type="ARBA" id="ARBA00022723"/>
    </source>
</evidence>
<comment type="pathway">
    <text evidence="2">Carbohydrate degradation.</text>
</comment>
<dbReference type="InterPro" id="IPR045306">
    <property type="entry name" value="SDH-like"/>
</dbReference>
<evidence type="ECO:0000313" key="10">
    <source>
        <dbReference type="EMBL" id="KIN04186.1"/>
    </source>
</evidence>
<dbReference type="Gene3D" id="3.90.180.10">
    <property type="entry name" value="Medium-chain alcohol dehydrogenases, catalytic domain"/>
    <property type="match status" value="1"/>
</dbReference>
<reference evidence="11" key="2">
    <citation type="submission" date="2015-01" db="EMBL/GenBank/DDBJ databases">
        <title>Evolutionary Origins and Diversification of the Mycorrhizal Mutualists.</title>
        <authorList>
            <consortium name="DOE Joint Genome Institute"/>
            <consortium name="Mycorrhizal Genomics Consortium"/>
            <person name="Kohler A."/>
            <person name="Kuo A."/>
            <person name="Nagy L.G."/>
            <person name="Floudas D."/>
            <person name="Copeland A."/>
            <person name="Barry K.W."/>
            <person name="Cichocki N."/>
            <person name="Veneault-Fourrey C."/>
            <person name="LaButti K."/>
            <person name="Lindquist E.A."/>
            <person name="Lipzen A."/>
            <person name="Lundell T."/>
            <person name="Morin E."/>
            <person name="Murat C."/>
            <person name="Riley R."/>
            <person name="Ohm R."/>
            <person name="Sun H."/>
            <person name="Tunlid A."/>
            <person name="Henrissat B."/>
            <person name="Grigoriev I.V."/>
            <person name="Hibbett D.S."/>
            <person name="Martin F."/>
        </authorList>
    </citation>
    <scope>NUCLEOTIDE SEQUENCE [LARGE SCALE GENOMIC DNA]</scope>
    <source>
        <strain evidence="11">Zn</strain>
    </source>
</reference>
<dbReference type="AlphaFoldDB" id="A0A0C3H7M0"/>
<dbReference type="OrthoDB" id="5363962at2759"/>
<dbReference type="PANTHER" id="PTHR43161">
    <property type="entry name" value="SORBITOL DEHYDROGENASE"/>
    <property type="match status" value="1"/>
</dbReference>
<dbReference type="STRING" id="913774.A0A0C3H7M0"/>
<evidence type="ECO:0000256" key="7">
    <source>
        <dbReference type="ARBA" id="ARBA00023027"/>
    </source>
</evidence>
<dbReference type="GO" id="GO:0003939">
    <property type="term" value="F:L-iditol 2-dehydrogenase (NAD+) activity"/>
    <property type="evidence" value="ECO:0007669"/>
    <property type="project" value="TreeGrafter"/>
</dbReference>
<keyword evidence="5 8" id="KW-0862">Zinc</keyword>
<dbReference type="CDD" id="cd05285">
    <property type="entry name" value="sorbitol_DH"/>
    <property type="match status" value="1"/>
</dbReference>
<dbReference type="SMART" id="SM00829">
    <property type="entry name" value="PKS_ER"/>
    <property type="match status" value="1"/>
</dbReference>
<keyword evidence="6" id="KW-0560">Oxidoreductase</keyword>
<dbReference type="Gene3D" id="3.40.50.720">
    <property type="entry name" value="NAD(P)-binding Rossmann-like Domain"/>
    <property type="match status" value="1"/>
</dbReference>
<dbReference type="InterPro" id="IPR011032">
    <property type="entry name" value="GroES-like_sf"/>
</dbReference>
<dbReference type="InterPro" id="IPR013154">
    <property type="entry name" value="ADH-like_N"/>
</dbReference>
<dbReference type="HOGENOM" id="CLU_026673_11_5_1"/>
<dbReference type="PANTHER" id="PTHR43161:SF25">
    <property type="entry name" value="ALCOHOL DEHYDROGENASE, PUTATIVE (AFU_ORTHOLOGUE AFUA_1G14390)-RELATED"/>
    <property type="match status" value="1"/>
</dbReference>
<dbReference type="Pfam" id="PF00107">
    <property type="entry name" value="ADH_zinc_N"/>
    <property type="match status" value="1"/>
</dbReference>
<reference evidence="10 11" key="1">
    <citation type="submission" date="2014-04" db="EMBL/GenBank/DDBJ databases">
        <authorList>
            <consortium name="DOE Joint Genome Institute"/>
            <person name="Kuo A."/>
            <person name="Martino E."/>
            <person name="Perotto S."/>
            <person name="Kohler A."/>
            <person name="Nagy L.G."/>
            <person name="Floudas D."/>
            <person name="Copeland A."/>
            <person name="Barry K.W."/>
            <person name="Cichocki N."/>
            <person name="Veneault-Fourrey C."/>
            <person name="LaButti K."/>
            <person name="Lindquist E.A."/>
            <person name="Lipzen A."/>
            <person name="Lundell T."/>
            <person name="Morin E."/>
            <person name="Murat C."/>
            <person name="Sun H."/>
            <person name="Tunlid A."/>
            <person name="Henrissat B."/>
            <person name="Grigoriev I.V."/>
            <person name="Hibbett D.S."/>
            <person name="Martin F."/>
            <person name="Nordberg H.P."/>
            <person name="Cantor M.N."/>
            <person name="Hua S.X."/>
        </authorList>
    </citation>
    <scope>NUCLEOTIDE SEQUENCE [LARGE SCALE GENOMIC DNA]</scope>
    <source>
        <strain evidence="10 11">Zn</strain>
    </source>
</reference>
<keyword evidence="7" id="KW-0520">NAD</keyword>
<keyword evidence="4 8" id="KW-0479">Metal-binding</keyword>
<evidence type="ECO:0000256" key="1">
    <source>
        <dbReference type="ARBA" id="ARBA00001947"/>
    </source>
</evidence>
<dbReference type="Pfam" id="PF08240">
    <property type="entry name" value="ADH_N"/>
    <property type="match status" value="1"/>
</dbReference>
<proteinExistence type="inferred from homology"/>
<evidence type="ECO:0000313" key="11">
    <source>
        <dbReference type="Proteomes" id="UP000054321"/>
    </source>
</evidence>
<evidence type="ECO:0000256" key="5">
    <source>
        <dbReference type="ARBA" id="ARBA00022833"/>
    </source>
</evidence>
<dbReference type="InterPro" id="IPR002328">
    <property type="entry name" value="ADH_Zn_CS"/>
</dbReference>
<comment type="similarity">
    <text evidence="3 8">Belongs to the zinc-containing alcohol dehydrogenase family.</text>
</comment>
<keyword evidence="11" id="KW-1185">Reference proteome</keyword>
<protein>
    <recommendedName>
        <fullName evidence="9">Enoyl reductase (ER) domain-containing protein</fullName>
    </recommendedName>
</protein>
<dbReference type="InterPro" id="IPR013149">
    <property type="entry name" value="ADH-like_C"/>
</dbReference>
<evidence type="ECO:0000259" key="9">
    <source>
        <dbReference type="SMART" id="SM00829"/>
    </source>
</evidence>
<comment type="cofactor">
    <cofactor evidence="1 8">
        <name>Zn(2+)</name>
        <dbReference type="ChEBI" id="CHEBI:29105"/>
    </cofactor>
</comment>
<organism evidence="10 11">
    <name type="scientific">Oidiodendron maius (strain Zn)</name>
    <dbReference type="NCBI Taxonomy" id="913774"/>
    <lineage>
        <taxon>Eukaryota</taxon>
        <taxon>Fungi</taxon>
        <taxon>Dikarya</taxon>
        <taxon>Ascomycota</taxon>
        <taxon>Pezizomycotina</taxon>
        <taxon>Leotiomycetes</taxon>
        <taxon>Leotiomycetes incertae sedis</taxon>
        <taxon>Myxotrichaceae</taxon>
        <taxon>Oidiodendron</taxon>
    </lineage>
</organism>
<evidence type="ECO:0000256" key="6">
    <source>
        <dbReference type="ARBA" id="ARBA00023002"/>
    </source>
</evidence>
<dbReference type="SUPFAM" id="SSF51735">
    <property type="entry name" value="NAD(P)-binding Rossmann-fold domains"/>
    <property type="match status" value="1"/>
</dbReference>
<dbReference type="InParanoid" id="A0A0C3H7M0"/>
<dbReference type="SUPFAM" id="SSF50129">
    <property type="entry name" value="GroES-like"/>
    <property type="match status" value="1"/>
</dbReference>
<dbReference type="Proteomes" id="UP000054321">
    <property type="component" value="Unassembled WGS sequence"/>
</dbReference>
<gene>
    <name evidence="10" type="ORF">OIDMADRAFT_159453</name>
</gene>
<accession>A0A0C3H7M0</accession>
<dbReference type="GO" id="GO:0008270">
    <property type="term" value="F:zinc ion binding"/>
    <property type="evidence" value="ECO:0007669"/>
    <property type="project" value="InterPro"/>
</dbReference>
<feature type="domain" description="Enoyl reductase (ER)" evidence="9">
    <location>
        <begin position="15"/>
        <end position="369"/>
    </location>
</feature>
<evidence type="ECO:0000256" key="8">
    <source>
        <dbReference type="RuleBase" id="RU361277"/>
    </source>
</evidence>
<dbReference type="InterPro" id="IPR036291">
    <property type="entry name" value="NAD(P)-bd_dom_sf"/>
</dbReference>
<dbReference type="InterPro" id="IPR020843">
    <property type="entry name" value="ER"/>
</dbReference>
<evidence type="ECO:0000256" key="2">
    <source>
        <dbReference type="ARBA" id="ARBA00004921"/>
    </source>
</evidence>
<name>A0A0C3H7M0_OIDMZ</name>
<dbReference type="FunFam" id="3.40.50.720:FF:000068">
    <property type="entry name" value="Sorbitol dehydrogenase"/>
    <property type="match status" value="1"/>
</dbReference>